<evidence type="ECO:0000313" key="9">
    <source>
        <dbReference type="EMBL" id="CAF3667575.1"/>
    </source>
</evidence>
<dbReference type="PROSITE" id="PS50268">
    <property type="entry name" value="CADHERIN_2"/>
    <property type="match status" value="6"/>
</dbReference>
<keyword evidence="7" id="KW-1133">Transmembrane helix</keyword>
<evidence type="ECO:0000259" key="8">
    <source>
        <dbReference type="PROSITE" id="PS50268"/>
    </source>
</evidence>
<dbReference type="AlphaFoldDB" id="A0A818S4F5"/>
<evidence type="ECO:0000256" key="4">
    <source>
        <dbReference type="ARBA" id="ARBA00023136"/>
    </source>
</evidence>
<evidence type="ECO:0000313" key="10">
    <source>
        <dbReference type="EMBL" id="CAF4617431.1"/>
    </source>
</evidence>
<dbReference type="InterPro" id="IPR039808">
    <property type="entry name" value="Cadherin"/>
</dbReference>
<comment type="subcellular location">
    <subcellularLocation>
        <location evidence="1">Membrane</location>
    </subcellularLocation>
</comment>
<dbReference type="Pfam" id="PF00028">
    <property type="entry name" value="Cadherin"/>
    <property type="match status" value="2"/>
</dbReference>
<evidence type="ECO:0000256" key="2">
    <source>
        <dbReference type="ARBA" id="ARBA00022737"/>
    </source>
</evidence>
<keyword evidence="3 5" id="KW-0106">Calcium</keyword>
<dbReference type="GO" id="GO:0008013">
    <property type="term" value="F:beta-catenin binding"/>
    <property type="evidence" value="ECO:0007669"/>
    <property type="project" value="TreeGrafter"/>
</dbReference>
<dbReference type="EMBL" id="CAJOBS010000646">
    <property type="protein sequence ID" value="CAF4617431.1"/>
    <property type="molecule type" value="Genomic_DNA"/>
</dbReference>
<dbReference type="InterPro" id="IPR002126">
    <property type="entry name" value="Cadherin-like_dom"/>
</dbReference>
<keyword evidence="2" id="KW-0677">Repeat</keyword>
<protein>
    <recommendedName>
        <fullName evidence="8">Cadherin domain-containing protein</fullName>
    </recommendedName>
</protein>
<organism evidence="9 11">
    <name type="scientific">Rotaria socialis</name>
    <dbReference type="NCBI Taxonomy" id="392032"/>
    <lineage>
        <taxon>Eukaryota</taxon>
        <taxon>Metazoa</taxon>
        <taxon>Spiralia</taxon>
        <taxon>Gnathifera</taxon>
        <taxon>Rotifera</taxon>
        <taxon>Eurotatoria</taxon>
        <taxon>Bdelloidea</taxon>
        <taxon>Philodinida</taxon>
        <taxon>Philodinidae</taxon>
        <taxon>Rotaria</taxon>
    </lineage>
</organism>
<dbReference type="GO" id="GO:0045296">
    <property type="term" value="F:cadherin binding"/>
    <property type="evidence" value="ECO:0007669"/>
    <property type="project" value="TreeGrafter"/>
</dbReference>
<evidence type="ECO:0000256" key="1">
    <source>
        <dbReference type="ARBA" id="ARBA00004370"/>
    </source>
</evidence>
<evidence type="ECO:0000256" key="3">
    <source>
        <dbReference type="ARBA" id="ARBA00022837"/>
    </source>
</evidence>
<feature type="domain" description="Cadherin" evidence="8">
    <location>
        <begin position="500"/>
        <end position="581"/>
    </location>
</feature>
<evidence type="ECO:0000256" key="6">
    <source>
        <dbReference type="SAM" id="MobiDB-lite"/>
    </source>
</evidence>
<feature type="region of interest" description="Disordered" evidence="6">
    <location>
        <begin position="883"/>
        <end position="908"/>
    </location>
</feature>
<dbReference type="PROSITE" id="PS00232">
    <property type="entry name" value="CADHERIN_1"/>
    <property type="match status" value="1"/>
</dbReference>
<accession>A0A818S4F5</accession>
<dbReference type="CDD" id="cd11304">
    <property type="entry name" value="Cadherin_repeat"/>
    <property type="match status" value="6"/>
</dbReference>
<dbReference type="PRINTS" id="PR00205">
    <property type="entry name" value="CADHERIN"/>
</dbReference>
<dbReference type="Proteomes" id="UP000663865">
    <property type="component" value="Unassembled WGS sequence"/>
</dbReference>
<feature type="domain" description="Cadherin" evidence="8">
    <location>
        <begin position="582"/>
        <end position="689"/>
    </location>
</feature>
<evidence type="ECO:0000313" key="11">
    <source>
        <dbReference type="Proteomes" id="UP000663865"/>
    </source>
</evidence>
<feature type="domain" description="Cadherin" evidence="8">
    <location>
        <begin position="260"/>
        <end position="355"/>
    </location>
</feature>
<comment type="caution">
    <text evidence="9">The sequence shown here is derived from an EMBL/GenBank/DDBJ whole genome shotgun (WGS) entry which is preliminary data.</text>
</comment>
<dbReference type="PANTHER" id="PTHR24027">
    <property type="entry name" value="CADHERIN-23"/>
    <property type="match status" value="1"/>
</dbReference>
<dbReference type="PANTHER" id="PTHR24027:SF438">
    <property type="entry name" value="CADHERIN 23"/>
    <property type="match status" value="1"/>
</dbReference>
<dbReference type="GO" id="GO:0005509">
    <property type="term" value="F:calcium ion binding"/>
    <property type="evidence" value="ECO:0007669"/>
    <property type="project" value="UniProtKB-UniRule"/>
</dbReference>
<dbReference type="GO" id="GO:0016477">
    <property type="term" value="P:cell migration"/>
    <property type="evidence" value="ECO:0007669"/>
    <property type="project" value="TreeGrafter"/>
</dbReference>
<keyword evidence="7" id="KW-0812">Transmembrane</keyword>
<dbReference type="InterPro" id="IPR015919">
    <property type="entry name" value="Cadherin-like_sf"/>
</dbReference>
<proteinExistence type="predicted"/>
<dbReference type="EMBL" id="CAJNYV010004352">
    <property type="protein sequence ID" value="CAF3667575.1"/>
    <property type="molecule type" value="Genomic_DNA"/>
</dbReference>
<gene>
    <name evidence="9" type="ORF">KIK155_LOCUS24450</name>
    <name evidence="10" type="ORF">TOA249_LOCUS11723</name>
</gene>
<dbReference type="GO" id="GO:0016342">
    <property type="term" value="C:catenin complex"/>
    <property type="evidence" value="ECO:0007669"/>
    <property type="project" value="TreeGrafter"/>
</dbReference>
<dbReference type="GO" id="GO:0007156">
    <property type="term" value="P:homophilic cell adhesion via plasma membrane adhesion molecules"/>
    <property type="evidence" value="ECO:0007669"/>
    <property type="project" value="InterPro"/>
</dbReference>
<evidence type="ECO:0000256" key="7">
    <source>
        <dbReference type="SAM" id="Phobius"/>
    </source>
</evidence>
<dbReference type="InterPro" id="IPR020894">
    <property type="entry name" value="Cadherin_CS"/>
</dbReference>
<sequence length="908" mass="104376">MYYRAIYLLIIIICLNSTCYGRFHSRFHHISINENEISSRHLLSFNLINSIKSYQLVSTNIQLHKYFTIENKTHLYAVQSLDREYLCAEQFCSCLTQCSLQLKILSQPEHQIIFVNITINDLNDNLHYFRSNEIQIHIPENTNIQHRQCYRIPNVEDKDLPETNQFIYQLIGNGSEKFEIDQTIGNDLCLRIKNHPLDREERHQYDHLWIIVTDKQQQQAKMKINIQVLDVNDNSPKFLTNLTKVSVNETFTGELICTQAYDPDEGNNGRIIYSFDHFDDKLTQFLYLNNETGCLFILKSLLLTSIDLIPLLQLNNHLLLTIRAQDCGSRMSSTLPAYHPLEIIIDDINDHKPTIQVRQIISSIDIIKNNSQINIIENTIGILAMITVDDIDQGIYGQVQLNLIVQTSNKKHRQALQLKSTSMKHYKIELISPLDYELESTIILFLDAIDGGGEHSRFIINIIVDDMNDMPPHFEHDHYHFITNIQSSSPSSSSTLFDSTIVGQVHATDPDVSTTNSLIYSLNSNLFRVNSETGQISLIEPLPINMTDQVIIFNVTVSDGEHESQTHVTISIEGLNHQPEFEKDQYFFQIDENVPIRTVVGQIIGKDVDLPGTRRGELTYTLRSITAYSEFFFHTSHTGQVLVTRIPDAEQQQIHQFIVTVRDHGTPPLSSDAKLTIKVNDINEYCPHLVNFSSEPYIFVSRQRFKKIPAEKFSYRLFAFDKDISDQSNITFNLLPSTYSSAFKLTTNGLLTIDDLPLKLPSIIELDYSLTDTFFPEPCIKQDKLIILIGDTSIDRDYLINEYEKQLETSQHQRLITQKLANNKRKKQETIILFLTFSLSTSVIFLGILCLLCLFCCRKQKRRNRQRSITTKSSSLINPSLLEDSKQQSPHSFITDCNGKSSLLPPLR</sequence>
<feature type="domain" description="Cadherin" evidence="8">
    <location>
        <begin position="130"/>
        <end position="238"/>
    </location>
</feature>
<dbReference type="SMART" id="SM00112">
    <property type="entry name" value="CA"/>
    <property type="match status" value="5"/>
</dbReference>
<name>A0A818S4F5_9BILA</name>
<feature type="domain" description="Cadherin" evidence="8">
    <location>
        <begin position="358"/>
        <end position="474"/>
    </location>
</feature>
<feature type="transmembrane region" description="Helical" evidence="7">
    <location>
        <begin position="831"/>
        <end position="857"/>
    </location>
</feature>
<reference evidence="9" key="1">
    <citation type="submission" date="2021-02" db="EMBL/GenBank/DDBJ databases">
        <authorList>
            <person name="Nowell W R."/>
        </authorList>
    </citation>
    <scope>NUCLEOTIDE SEQUENCE</scope>
</reference>
<dbReference type="Gene3D" id="2.60.40.60">
    <property type="entry name" value="Cadherins"/>
    <property type="match status" value="6"/>
</dbReference>
<evidence type="ECO:0000256" key="5">
    <source>
        <dbReference type="PROSITE-ProRule" id="PRU00043"/>
    </source>
</evidence>
<dbReference type="Proteomes" id="UP000663838">
    <property type="component" value="Unassembled WGS sequence"/>
</dbReference>
<feature type="domain" description="Cadherin" evidence="8">
    <location>
        <begin position="54"/>
        <end position="129"/>
    </location>
</feature>
<dbReference type="SUPFAM" id="SSF49313">
    <property type="entry name" value="Cadherin-like"/>
    <property type="match status" value="5"/>
</dbReference>
<keyword evidence="4 7" id="KW-0472">Membrane</keyword>